<dbReference type="GO" id="GO:0006357">
    <property type="term" value="P:regulation of transcription by RNA polymerase II"/>
    <property type="evidence" value="ECO:0000318"/>
    <property type="project" value="GO_Central"/>
</dbReference>
<dbReference type="EnsemblMetazoa" id="PPA47182.1">
    <property type="protein sequence ID" value="PPA47182.1"/>
    <property type="gene ID" value="WBGene00305051"/>
</dbReference>
<evidence type="ECO:0000259" key="12">
    <source>
        <dbReference type="PROSITE" id="PS51030"/>
    </source>
</evidence>
<evidence type="ECO:0000256" key="7">
    <source>
        <dbReference type="ARBA" id="ARBA00023125"/>
    </source>
</evidence>
<evidence type="ECO:0000256" key="6">
    <source>
        <dbReference type="ARBA" id="ARBA00023015"/>
    </source>
</evidence>
<dbReference type="PROSITE" id="PS51843">
    <property type="entry name" value="NR_LBD"/>
    <property type="match status" value="1"/>
</dbReference>
<dbReference type="GO" id="GO:0030154">
    <property type="term" value="P:cell differentiation"/>
    <property type="evidence" value="ECO:0000318"/>
    <property type="project" value="GO_Central"/>
</dbReference>
<dbReference type="InterPro" id="IPR001628">
    <property type="entry name" value="Znf_hrmn_rcpt"/>
</dbReference>
<dbReference type="PANTHER" id="PTHR24083">
    <property type="entry name" value="NUCLEAR HORMONE RECEPTOR"/>
    <property type="match status" value="1"/>
</dbReference>
<keyword evidence="10 11" id="KW-0539">Nucleus</keyword>
<evidence type="ECO:0000256" key="2">
    <source>
        <dbReference type="ARBA" id="ARBA00005993"/>
    </source>
</evidence>
<dbReference type="CDD" id="cd06960">
    <property type="entry name" value="NR_DBD_HNF4A"/>
    <property type="match status" value="1"/>
</dbReference>
<dbReference type="SMART" id="SM00399">
    <property type="entry name" value="ZnF_C4"/>
    <property type="match status" value="1"/>
</dbReference>
<dbReference type="InterPro" id="IPR000536">
    <property type="entry name" value="Nucl_hrmn_rcpt_lig-bd"/>
</dbReference>
<comment type="similarity">
    <text evidence="2 11">Belongs to the nuclear hormone receptor family.</text>
</comment>
<dbReference type="FunFam" id="3.30.50.10:FF:000080">
    <property type="entry name" value="Uncharacterized protein"/>
    <property type="match status" value="1"/>
</dbReference>
<dbReference type="Pfam" id="PF00105">
    <property type="entry name" value="zf-C4"/>
    <property type="match status" value="1"/>
</dbReference>
<evidence type="ECO:0000256" key="3">
    <source>
        <dbReference type="ARBA" id="ARBA00022723"/>
    </source>
</evidence>
<keyword evidence="6 11" id="KW-0805">Transcription regulation</keyword>
<dbReference type="SUPFAM" id="SSF57716">
    <property type="entry name" value="Glucocorticoid receptor-like (DNA-binding domain)"/>
    <property type="match status" value="1"/>
</dbReference>
<protein>
    <recommendedName>
        <fullName evidence="16">Nuclear receptor</fullName>
    </recommendedName>
</protein>
<keyword evidence="7 11" id="KW-0238">DNA-binding</keyword>
<feature type="domain" description="NR LBD" evidence="13">
    <location>
        <begin position="170"/>
        <end position="413"/>
    </location>
</feature>
<dbReference type="PRINTS" id="PR00047">
    <property type="entry name" value="STROIDFINGER"/>
</dbReference>
<evidence type="ECO:0008006" key="16">
    <source>
        <dbReference type="Google" id="ProtNLM"/>
    </source>
</evidence>
<keyword evidence="9 11" id="KW-0675">Receptor</keyword>
<organism evidence="14 15">
    <name type="scientific">Pristionchus pacificus</name>
    <name type="common">Parasitic nematode worm</name>
    <dbReference type="NCBI Taxonomy" id="54126"/>
    <lineage>
        <taxon>Eukaryota</taxon>
        <taxon>Metazoa</taxon>
        <taxon>Ecdysozoa</taxon>
        <taxon>Nematoda</taxon>
        <taxon>Chromadorea</taxon>
        <taxon>Rhabditida</taxon>
        <taxon>Rhabditina</taxon>
        <taxon>Diplogasteromorpha</taxon>
        <taxon>Diplogasteroidea</taxon>
        <taxon>Neodiplogasteridae</taxon>
        <taxon>Pristionchus</taxon>
    </lineage>
</organism>
<proteinExistence type="inferred from homology"/>
<keyword evidence="5 11" id="KW-0862">Zinc</keyword>
<dbReference type="AlphaFoldDB" id="A0A8R1V6J4"/>
<comment type="subcellular location">
    <subcellularLocation>
        <location evidence="1 11">Nucleus</location>
    </subcellularLocation>
</comment>
<accession>A0A8R1V6J4</accession>
<dbReference type="PROSITE" id="PS51030">
    <property type="entry name" value="NUCLEAR_REC_DBD_2"/>
    <property type="match status" value="1"/>
</dbReference>
<keyword evidence="8 11" id="KW-0804">Transcription</keyword>
<dbReference type="FunFam" id="1.10.565.10:FF:000082">
    <property type="entry name" value="Uncharacterized protein"/>
    <property type="match status" value="1"/>
</dbReference>
<dbReference type="GO" id="GO:0005634">
    <property type="term" value="C:nucleus"/>
    <property type="evidence" value="ECO:0007669"/>
    <property type="project" value="UniProtKB-SubCell"/>
</dbReference>
<dbReference type="InterPro" id="IPR013088">
    <property type="entry name" value="Znf_NHR/GATA"/>
</dbReference>
<dbReference type="Proteomes" id="UP000005239">
    <property type="component" value="Unassembled WGS sequence"/>
</dbReference>
<sequence length="420" mass="48070">MDSSVRSSLCPPTCDVCGDAATGHHYQVPSCNGCKNFFRRAILGMKVFKSCPYDGECLSTDNNTALKKCRACRFTCSVRAGMKPLCVVSPVPLEKNPIVHEALRLRKNTQCSSEPSTSNSPVLVLEVAPKTPEMLAHRMIDELSFLEKVHERIRRSRFCPVPEDGIHLAEIIRGHSKLSQDYGEMFPGPSIQPPDPGAESLNILRTPTDLKKRSSCLEKFSKVWPHADLVYAIEYLKTFQAFHKLNADEQRLLVRWVIVICSHFTASYYSFKMKSSVTYHPDGSTVKINCVTESPQKREYHYESIDRIRALEMDEKEYVLLKAIIVCDPTIDGLCDYSRTILEEQRGRYAKAFFSYMSARRGPHKVPRNFVEMLKLIDWFRGVNERRKEHHLLRAAVGLRPWYCAEDSKEKPLLQDEIFL</sequence>
<dbReference type="Pfam" id="PF00104">
    <property type="entry name" value="Hormone_recep"/>
    <property type="match status" value="1"/>
</dbReference>
<name>A0A8R1V6J4_PRIPA</name>
<dbReference type="InterPro" id="IPR050274">
    <property type="entry name" value="Nuclear_hormone_rcpt_NR2"/>
</dbReference>
<evidence type="ECO:0000313" key="15">
    <source>
        <dbReference type="Proteomes" id="UP000005239"/>
    </source>
</evidence>
<evidence type="ECO:0000256" key="10">
    <source>
        <dbReference type="ARBA" id="ARBA00023242"/>
    </source>
</evidence>
<evidence type="ECO:0000256" key="1">
    <source>
        <dbReference type="ARBA" id="ARBA00004123"/>
    </source>
</evidence>
<evidence type="ECO:0000256" key="11">
    <source>
        <dbReference type="RuleBase" id="RU004334"/>
    </source>
</evidence>
<keyword evidence="15" id="KW-1185">Reference proteome</keyword>
<evidence type="ECO:0000256" key="8">
    <source>
        <dbReference type="ARBA" id="ARBA00023163"/>
    </source>
</evidence>
<evidence type="ECO:0000313" key="14">
    <source>
        <dbReference type="EnsemblMetazoa" id="PPA47182.1"/>
    </source>
</evidence>
<dbReference type="SUPFAM" id="SSF48508">
    <property type="entry name" value="Nuclear receptor ligand-binding domain"/>
    <property type="match status" value="1"/>
</dbReference>
<dbReference type="Gene3D" id="1.10.565.10">
    <property type="entry name" value="Retinoid X Receptor"/>
    <property type="match status" value="1"/>
</dbReference>
<dbReference type="PROSITE" id="PS00031">
    <property type="entry name" value="NUCLEAR_REC_DBD_1"/>
    <property type="match status" value="1"/>
</dbReference>
<keyword evidence="3 11" id="KW-0479">Metal-binding</keyword>
<dbReference type="GO" id="GO:0008270">
    <property type="term" value="F:zinc ion binding"/>
    <property type="evidence" value="ECO:0007669"/>
    <property type="project" value="UniProtKB-KW"/>
</dbReference>
<dbReference type="Gene3D" id="3.30.50.10">
    <property type="entry name" value="Erythroid Transcription Factor GATA-1, subunit A"/>
    <property type="match status" value="1"/>
</dbReference>
<keyword evidence="4 11" id="KW-0863">Zinc-finger</keyword>
<reference evidence="15" key="1">
    <citation type="journal article" date="2008" name="Nat. Genet.">
        <title>The Pristionchus pacificus genome provides a unique perspective on nematode lifestyle and parasitism.</title>
        <authorList>
            <person name="Dieterich C."/>
            <person name="Clifton S.W."/>
            <person name="Schuster L.N."/>
            <person name="Chinwalla A."/>
            <person name="Delehaunty K."/>
            <person name="Dinkelacker I."/>
            <person name="Fulton L."/>
            <person name="Fulton R."/>
            <person name="Godfrey J."/>
            <person name="Minx P."/>
            <person name="Mitreva M."/>
            <person name="Roeseler W."/>
            <person name="Tian H."/>
            <person name="Witte H."/>
            <person name="Yang S.P."/>
            <person name="Wilson R.K."/>
            <person name="Sommer R.J."/>
        </authorList>
    </citation>
    <scope>NUCLEOTIDE SEQUENCE [LARGE SCALE GENOMIC DNA]</scope>
    <source>
        <strain evidence="15">PS312</strain>
    </source>
</reference>
<evidence type="ECO:0000256" key="4">
    <source>
        <dbReference type="ARBA" id="ARBA00022771"/>
    </source>
</evidence>
<evidence type="ECO:0000256" key="5">
    <source>
        <dbReference type="ARBA" id="ARBA00022833"/>
    </source>
</evidence>
<dbReference type="GO" id="GO:0000978">
    <property type="term" value="F:RNA polymerase II cis-regulatory region sequence-specific DNA binding"/>
    <property type="evidence" value="ECO:0000318"/>
    <property type="project" value="GO_Central"/>
</dbReference>
<reference evidence="14" key="2">
    <citation type="submission" date="2022-06" db="UniProtKB">
        <authorList>
            <consortium name="EnsemblMetazoa"/>
        </authorList>
    </citation>
    <scope>IDENTIFICATION</scope>
    <source>
        <strain evidence="14">PS312</strain>
    </source>
</reference>
<dbReference type="InterPro" id="IPR049636">
    <property type="entry name" value="HNF4-like_DBD"/>
</dbReference>
<dbReference type="SMART" id="SM00430">
    <property type="entry name" value="HOLI"/>
    <property type="match status" value="1"/>
</dbReference>
<dbReference type="InterPro" id="IPR035500">
    <property type="entry name" value="NHR-like_dom_sf"/>
</dbReference>
<gene>
    <name evidence="14" type="primary">WBGene00305051</name>
</gene>
<dbReference type="OrthoDB" id="9984314at2759"/>
<dbReference type="GO" id="GO:0004879">
    <property type="term" value="F:nuclear receptor activity"/>
    <property type="evidence" value="ECO:0000318"/>
    <property type="project" value="GO_Central"/>
</dbReference>
<dbReference type="OMA" id="NTEWCAL"/>
<evidence type="ECO:0000256" key="9">
    <source>
        <dbReference type="ARBA" id="ARBA00023170"/>
    </source>
</evidence>
<evidence type="ECO:0000259" key="13">
    <source>
        <dbReference type="PROSITE" id="PS51843"/>
    </source>
</evidence>
<feature type="domain" description="Nuclear receptor" evidence="12">
    <location>
        <begin position="11"/>
        <end position="89"/>
    </location>
</feature>